<feature type="region of interest" description="Disordered" evidence="1">
    <location>
        <begin position="155"/>
        <end position="244"/>
    </location>
</feature>
<dbReference type="PANTHER" id="PTHR33223">
    <property type="entry name" value="CCHC-TYPE DOMAIN-CONTAINING PROTEIN"/>
    <property type="match status" value="1"/>
</dbReference>
<dbReference type="AlphaFoldDB" id="A0AAD8R4U3"/>
<feature type="compositionally biased region" description="Basic and acidic residues" evidence="1">
    <location>
        <begin position="171"/>
        <end position="185"/>
    </location>
</feature>
<evidence type="ECO:0000313" key="5">
    <source>
        <dbReference type="Proteomes" id="UP001231189"/>
    </source>
</evidence>
<evidence type="ECO:0000313" key="3">
    <source>
        <dbReference type="EMBL" id="KAK1613336.1"/>
    </source>
</evidence>
<protein>
    <recommendedName>
        <fullName evidence="2">Retrotransposon gag domain-containing protein</fullName>
    </recommendedName>
</protein>
<comment type="caution">
    <text evidence="4">The sequence shown here is derived from an EMBL/GenBank/DDBJ whole genome shotgun (WGS) entry which is preliminary data.</text>
</comment>
<dbReference type="EMBL" id="JAUUTY010000007">
    <property type="protein sequence ID" value="KAK1613336.1"/>
    <property type="molecule type" value="Genomic_DNA"/>
</dbReference>
<evidence type="ECO:0000259" key="2">
    <source>
        <dbReference type="Pfam" id="PF03732"/>
    </source>
</evidence>
<keyword evidence="5" id="KW-1185">Reference proteome</keyword>
<dbReference type="PANTHER" id="PTHR33223:SF8">
    <property type="entry name" value="OS04G0172440 PROTEIN"/>
    <property type="match status" value="1"/>
</dbReference>
<feature type="compositionally biased region" description="Basic and acidic residues" evidence="1">
    <location>
        <begin position="205"/>
        <end position="223"/>
    </location>
</feature>
<sequence>MVGIAEELPRQLAPSVGTLLVEGTTSAVPIVSAASSLASSPPSAPSSSISGNSIRFGSFEFTPHIDASSSVFLGLRGGMDMTFGSVHFRVDSGGVLRLPDLIASGMLRPKTVEGATTNLAAYLINNQPTPDNPMAPAHRGALESLGIIGDKLIPRKEKSSHHGSGSRHRSSSKDAHEDITQSKIDKAHRRHAARASFDSDNSEETQEHDGELRAADCLSHKIQEAMPPKRLKPTPTDATKYEGQQEPRSWIDDYLQTVILHKGNQVAAMQCLQVYLKDLARAWLRGLPNGSIQSWEDIFDAFVKNFQATYKRPVGIEELRQGHQKSKEPMRLYIGSFTKLLNTVEDVSVDRAIDSFSDGIRRESYIEELGRKKPKTITKLMRLLTAGMM</sequence>
<organism evidence="4 5">
    <name type="scientific">Lolium multiflorum</name>
    <name type="common">Italian ryegrass</name>
    <name type="synonym">Lolium perenne subsp. multiflorum</name>
    <dbReference type="NCBI Taxonomy" id="4521"/>
    <lineage>
        <taxon>Eukaryota</taxon>
        <taxon>Viridiplantae</taxon>
        <taxon>Streptophyta</taxon>
        <taxon>Embryophyta</taxon>
        <taxon>Tracheophyta</taxon>
        <taxon>Spermatophyta</taxon>
        <taxon>Magnoliopsida</taxon>
        <taxon>Liliopsida</taxon>
        <taxon>Poales</taxon>
        <taxon>Poaceae</taxon>
        <taxon>BOP clade</taxon>
        <taxon>Pooideae</taxon>
        <taxon>Poodae</taxon>
        <taxon>Poeae</taxon>
        <taxon>Poeae Chloroplast Group 2 (Poeae type)</taxon>
        <taxon>Loliodinae</taxon>
        <taxon>Loliinae</taxon>
        <taxon>Lolium</taxon>
    </lineage>
</organism>
<dbReference type="EMBL" id="JAUUTY010000007">
    <property type="protein sequence ID" value="KAK1613419.1"/>
    <property type="molecule type" value="Genomic_DNA"/>
</dbReference>
<dbReference type="Pfam" id="PF03732">
    <property type="entry name" value="Retrotrans_gag"/>
    <property type="match status" value="1"/>
</dbReference>
<dbReference type="InterPro" id="IPR005162">
    <property type="entry name" value="Retrotrans_gag_dom"/>
</dbReference>
<gene>
    <name evidence="3" type="ORF">QYE76_037009</name>
    <name evidence="4" type="ORF">QYE76_037092</name>
</gene>
<evidence type="ECO:0000256" key="1">
    <source>
        <dbReference type="SAM" id="MobiDB-lite"/>
    </source>
</evidence>
<feature type="compositionally biased region" description="Basic residues" evidence="1">
    <location>
        <begin position="158"/>
        <end position="170"/>
    </location>
</feature>
<accession>A0AAD8R4U3</accession>
<name>A0AAD8R4U3_LOLMU</name>
<proteinExistence type="predicted"/>
<feature type="domain" description="Retrotransposon gag" evidence="2">
    <location>
        <begin position="274"/>
        <end position="361"/>
    </location>
</feature>
<dbReference type="Proteomes" id="UP001231189">
    <property type="component" value="Unassembled WGS sequence"/>
</dbReference>
<reference evidence="4" key="1">
    <citation type="submission" date="2023-07" db="EMBL/GenBank/DDBJ databases">
        <title>A chromosome-level genome assembly of Lolium multiflorum.</title>
        <authorList>
            <person name="Chen Y."/>
            <person name="Copetti D."/>
            <person name="Kolliker R."/>
            <person name="Studer B."/>
        </authorList>
    </citation>
    <scope>NUCLEOTIDE SEQUENCE</scope>
    <source>
        <strain evidence="4">02402/16</strain>
        <tissue evidence="4">Leaf</tissue>
    </source>
</reference>
<evidence type="ECO:0000313" key="4">
    <source>
        <dbReference type="EMBL" id="KAK1613419.1"/>
    </source>
</evidence>